<keyword evidence="2" id="KW-1185">Reference proteome</keyword>
<gene>
    <name evidence="1" type="ORF">OTU49_015567</name>
</gene>
<dbReference type="EMBL" id="JARKIK010000001">
    <property type="protein sequence ID" value="KAK8754320.1"/>
    <property type="molecule type" value="Genomic_DNA"/>
</dbReference>
<comment type="caution">
    <text evidence="1">The sequence shown here is derived from an EMBL/GenBank/DDBJ whole genome shotgun (WGS) entry which is preliminary data.</text>
</comment>
<feature type="non-terminal residue" evidence="1">
    <location>
        <position position="129"/>
    </location>
</feature>
<name>A0AAW0YC28_CHEQU</name>
<evidence type="ECO:0000313" key="1">
    <source>
        <dbReference type="EMBL" id="KAK8754320.1"/>
    </source>
</evidence>
<proteinExistence type="predicted"/>
<reference evidence="1 2" key="1">
    <citation type="journal article" date="2024" name="BMC Genomics">
        <title>Genome assembly of redclaw crayfish (Cherax quadricarinatus) provides insights into its immune adaptation and hypoxia tolerance.</title>
        <authorList>
            <person name="Liu Z."/>
            <person name="Zheng J."/>
            <person name="Li H."/>
            <person name="Fang K."/>
            <person name="Wang S."/>
            <person name="He J."/>
            <person name="Zhou D."/>
            <person name="Weng S."/>
            <person name="Chi M."/>
            <person name="Gu Z."/>
            <person name="He J."/>
            <person name="Li F."/>
            <person name="Wang M."/>
        </authorList>
    </citation>
    <scope>NUCLEOTIDE SEQUENCE [LARGE SCALE GENOMIC DNA]</scope>
    <source>
        <strain evidence="1">ZL_2023a</strain>
    </source>
</reference>
<dbReference type="AlphaFoldDB" id="A0AAW0YC28"/>
<dbReference type="Proteomes" id="UP001445076">
    <property type="component" value="Unassembled WGS sequence"/>
</dbReference>
<organism evidence="1 2">
    <name type="scientific">Cherax quadricarinatus</name>
    <name type="common">Australian red claw crayfish</name>
    <dbReference type="NCBI Taxonomy" id="27406"/>
    <lineage>
        <taxon>Eukaryota</taxon>
        <taxon>Metazoa</taxon>
        <taxon>Ecdysozoa</taxon>
        <taxon>Arthropoda</taxon>
        <taxon>Crustacea</taxon>
        <taxon>Multicrustacea</taxon>
        <taxon>Malacostraca</taxon>
        <taxon>Eumalacostraca</taxon>
        <taxon>Eucarida</taxon>
        <taxon>Decapoda</taxon>
        <taxon>Pleocyemata</taxon>
        <taxon>Astacidea</taxon>
        <taxon>Parastacoidea</taxon>
        <taxon>Parastacidae</taxon>
        <taxon>Cherax</taxon>
    </lineage>
</organism>
<feature type="non-terminal residue" evidence="1">
    <location>
        <position position="1"/>
    </location>
</feature>
<accession>A0AAW0YC28</accession>
<evidence type="ECO:0000313" key="2">
    <source>
        <dbReference type="Proteomes" id="UP001445076"/>
    </source>
</evidence>
<sequence length="129" mass="14563">GPVVSSVTSSSTDSGKGFPFRGSYHVQEGLGKIKLGIRYGQKSHLNITILDTKILQRERGQKTSSAVWKARLIRMNGSKQKIKIKSRADDELHFEHQIACHELCNYILVLTSWNKSKRLSRQPTSQVIK</sequence>
<protein>
    <submittedName>
        <fullName evidence="1">Uncharacterized protein</fullName>
    </submittedName>
</protein>